<feature type="domain" description="Major facilitator superfamily (MFS) profile" evidence="7">
    <location>
        <begin position="12"/>
        <end position="398"/>
    </location>
</feature>
<reference evidence="8 9" key="1">
    <citation type="submission" date="2014-03" db="EMBL/GenBank/DDBJ databases">
        <title>Genomics of Bifidobacteria.</title>
        <authorList>
            <person name="Ventura M."/>
            <person name="Milani C."/>
            <person name="Lugli G.A."/>
        </authorList>
    </citation>
    <scope>NUCLEOTIDE SEQUENCE [LARGE SCALE GENOMIC DNA]</scope>
    <source>
        <strain evidence="8 9">DSM 23968</strain>
    </source>
</reference>
<feature type="transmembrane region" description="Helical" evidence="6">
    <location>
        <begin position="149"/>
        <end position="182"/>
    </location>
</feature>
<feature type="transmembrane region" description="Helical" evidence="6">
    <location>
        <begin position="107"/>
        <end position="128"/>
    </location>
</feature>
<dbReference type="InterPro" id="IPR050189">
    <property type="entry name" value="MFS_Efflux_Transporters"/>
</dbReference>
<dbReference type="Proteomes" id="UP000029004">
    <property type="component" value="Unassembled WGS sequence"/>
</dbReference>
<dbReference type="GO" id="GO:0022857">
    <property type="term" value="F:transmembrane transporter activity"/>
    <property type="evidence" value="ECO:0007669"/>
    <property type="project" value="InterPro"/>
</dbReference>
<evidence type="ECO:0000256" key="5">
    <source>
        <dbReference type="ARBA" id="ARBA00023136"/>
    </source>
</evidence>
<evidence type="ECO:0000313" key="8">
    <source>
        <dbReference type="EMBL" id="KFI97015.1"/>
    </source>
</evidence>
<dbReference type="PROSITE" id="PS50850">
    <property type="entry name" value="MFS"/>
    <property type="match status" value="1"/>
</dbReference>
<proteinExistence type="predicted"/>
<dbReference type="InterPro" id="IPR036259">
    <property type="entry name" value="MFS_trans_sf"/>
</dbReference>
<keyword evidence="9" id="KW-1185">Reference proteome</keyword>
<feature type="transmembrane region" description="Helical" evidence="6">
    <location>
        <begin position="337"/>
        <end position="362"/>
    </location>
</feature>
<evidence type="ECO:0000256" key="3">
    <source>
        <dbReference type="ARBA" id="ARBA00022692"/>
    </source>
</evidence>
<dbReference type="SUPFAM" id="SSF103473">
    <property type="entry name" value="MFS general substrate transporter"/>
    <property type="match status" value="1"/>
</dbReference>
<dbReference type="PANTHER" id="PTHR43124">
    <property type="entry name" value="PURINE EFFLUX PUMP PBUE"/>
    <property type="match status" value="1"/>
</dbReference>
<dbReference type="InterPro" id="IPR011701">
    <property type="entry name" value="MFS"/>
</dbReference>
<keyword evidence="4 6" id="KW-1133">Transmembrane helix</keyword>
<feature type="transmembrane region" description="Helical" evidence="6">
    <location>
        <begin position="253"/>
        <end position="272"/>
    </location>
</feature>
<evidence type="ECO:0000259" key="7">
    <source>
        <dbReference type="PROSITE" id="PS50850"/>
    </source>
</evidence>
<organism evidence="8 9">
    <name type="scientific">Bifidobacterium stellenboschense</name>
    <dbReference type="NCBI Taxonomy" id="762211"/>
    <lineage>
        <taxon>Bacteria</taxon>
        <taxon>Bacillati</taxon>
        <taxon>Actinomycetota</taxon>
        <taxon>Actinomycetes</taxon>
        <taxon>Bifidobacteriales</taxon>
        <taxon>Bifidobacteriaceae</taxon>
        <taxon>Bifidobacterium</taxon>
    </lineage>
</organism>
<gene>
    <name evidence="8" type="ORF">BSTEL_1926</name>
</gene>
<dbReference type="Pfam" id="PF07690">
    <property type="entry name" value="MFS_1"/>
    <property type="match status" value="2"/>
</dbReference>
<evidence type="ECO:0000313" key="9">
    <source>
        <dbReference type="Proteomes" id="UP000029004"/>
    </source>
</evidence>
<dbReference type="OrthoDB" id="3225586at2"/>
<dbReference type="GO" id="GO:0005886">
    <property type="term" value="C:plasma membrane"/>
    <property type="evidence" value="ECO:0007669"/>
    <property type="project" value="UniProtKB-SubCell"/>
</dbReference>
<keyword evidence="5 6" id="KW-0472">Membrane</keyword>
<sequence>MSTKKKDVNSLAVILPMLSASLFLTSYSVVNGVIPQLGRALNVDNTSAELLSTTPSLTALITLLISPALARFFGLKKVIGAGLFLVGITAFVPMFATNFAVVMAARVLFGMGLGLYNSLVITLIQMLYSGNRRATLLGIRGATENLGQAIMTALVSVFVLIAGWQGAFIVYLFAFPVLIWFWLQVPDVHLDKTGSTDMDAEENVNTYPDKTSPMLGAFCVCAALYMVFFNSINVRFAEIAQKILNDPHHDSSVIISIGILFAVVAGFVYGFLEKKFGDNTYYVGMGIYFLGCLLVSFAGNNYAVLVAGFFLFNFPGPILGPFLCNRIPKYATKSSQAFWSTMIILSFHVGVFASPLAMKAIATITGSTDPAAPFPWFTVGFAIMIAAVAVWQLTHKKPAAKAAVAAA</sequence>
<dbReference type="InterPro" id="IPR020846">
    <property type="entry name" value="MFS_dom"/>
</dbReference>
<feature type="transmembrane region" description="Helical" evidence="6">
    <location>
        <begin position="12"/>
        <end position="30"/>
    </location>
</feature>
<comment type="subcellular location">
    <subcellularLocation>
        <location evidence="1">Cell membrane</location>
        <topology evidence="1">Multi-pass membrane protein</topology>
    </subcellularLocation>
</comment>
<dbReference type="EMBL" id="JGZP01000014">
    <property type="protein sequence ID" value="KFI97015.1"/>
    <property type="molecule type" value="Genomic_DNA"/>
</dbReference>
<name>A0A087DNB5_9BIFI</name>
<evidence type="ECO:0000256" key="1">
    <source>
        <dbReference type="ARBA" id="ARBA00004651"/>
    </source>
</evidence>
<dbReference type="STRING" id="762211.BSTEL_1926"/>
<evidence type="ECO:0000256" key="2">
    <source>
        <dbReference type="ARBA" id="ARBA00022475"/>
    </source>
</evidence>
<keyword evidence="3 6" id="KW-0812">Transmembrane</keyword>
<evidence type="ECO:0000256" key="6">
    <source>
        <dbReference type="SAM" id="Phobius"/>
    </source>
</evidence>
<feature type="transmembrane region" description="Helical" evidence="6">
    <location>
        <begin position="82"/>
        <end position="101"/>
    </location>
</feature>
<accession>A0A087DNB5</accession>
<dbReference type="eggNOG" id="COG2814">
    <property type="taxonomic scope" value="Bacteria"/>
</dbReference>
<feature type="transmembrane region" description="Helical" evidence="6">
    <location>
        <begin position="214"/>
        <end position="232"/>
    </location>
</feature>
<dbReference type="Gene3D" id="1.20.1250.20">
    <property type="entry name" value="MFS general substrate transporter like domains"/>
    <property type="match status" value="1"/>
</dbReference>
<keyword evidence="2" id="KW-1003">Cell membrane</keyword>
<dbReference type="PANTHER" id="PTHR43124:SF3">
    <property type="entry name" value="CHLORAMPHENICOL EFFLUX PUMP RV0191"/>
    <property type="match status" value="1"/>
</dbReference>
<protein>
    <submittedName>
        <fullName evidence="8">MFS transporter</fullName>
    </submittedName>
</protein>
<feature type="transmembrane region" description="Helical" evidence="6">
    <location>
        <begin position="374"/>
        <end position="393"/>
    </location>
</feature>
<comment type="caution">
    <text evidence="8">The sequence shown here is derived from an EMBL/GenBank/DDBJ whole genome shotgun (WGS) entry which is preliminary data.</text>
</comment>
<dbReference type="AlphaFoldDB" id="A0A087DNB5"/>
<feature type="transmembrane region" description="Helical" evidence="6">
    <location>
        <begin position="287"/>
        <end position="316"/>
    </location>
</feature>
<evidence type="ECO:0000256" key="4">
    <source>
        <dbReference type="ARBA" id="ARBA00022989"/>
    </source>
</evidence>